<name>A0A235B2C4_9BACL</name>
<dbReference type="Pfam" id="PF10764">
    <property type="entry name" value="Gin"/>
    <property type="match status" value="1"/>
</dbReference>
<dbReference type="OrthoDB" id="2886653at2"/>
<organism evidence="1 2">
    <name type="scientific">Paludifilum halophilum</name>
    <dbReference type="NCBI Taxonomy" id="1642702"/>
    <lineage>
        <taxon>Bacteria</taxon>
        <taxon>Bacillati</taxon>
        <taxon>Bacillota</taxon>
        <taxon>Bacilli</taxon>
        <taxon>Bacillales</taxon>
        <taxon>Thermoactinomycetaceae</taxon>
        <taxon>Paludifilum</taxon>
    </lineage>
</organism>
<keyword evidence="2" id="KW-1185">Reference proteome</keyword>
<sequence length="65" mass="7895">MQDTRDRIRCIVCEEERVKGIRVLDEFICETCEKEIVNTEVEDQKYPHFVLQLRNIWLNSQRRGL</sequence>
<dbReference type="EMBL" id="NOWF01000013">
    <property type="protein sequence ID" value="OYD06392.1"/>
    <property type="molecule type" value="Genomic_DNA"/>
</dbReference>
<reference evidence="1 2" key="1">
    <citation type="submission" date="2017-07" db="EMBL/GenBank/DDBJ databases">
        <title>The genome sequence of Paludifilum halophilum highlights mechanisms for microbial adaptation to high salt environemnts.</title>
        <authorList>
            <person name="Belbahri L."/>
        </authorList>
    </citation>
    <scope>NUCLEOTIDE SEQUENCE [LARGE SCALE GENOMIC DNA]</scope>
    <source>
        <strain evidence="1 2">DSM 102817</strain>
    </source>
</reference>
<gene>
    <name evidence="1" type="ORF">CHM34_16940</name>
</gene>
<accession>A0A235B2C4</accession>
<evidence type="ECO:0000313" key="1">
    <source>
        <dbReference type="EMBL" id="OYD06392.1"/>
    </source>
</evidence>
<dbReference type="InterPro" id="IPR019700">
    <property type="entry name" value="Sigma-G_inhibitor_Gin"/>
</dbReference>
<proteinExistence type="predicted"/>
<evidence type="ECO:0000313" key="2">
    <source>
        <dbReference type="Proteomes" id="UP000215459"/>
    </source>
</evidence>
<comment type="caution">
    <text evidence="1">The sequence shown here is derived from an EMBL/GenBank/DDBJ whole genome shotgun (WGS) entry which is preliminary data.</text>
</comment>
<protein>
    <submittedName>
        <fullName evidence="1">Inhibitor of sigma-G Gin</fullName>
    </submittedName>
</protein>
<dbReference type="AlphaFoldDB" id="A0A235B2C4"/>
<dbReference type="Proteomes" id="UP000215459">
    <property type="component" value="Unassembled WGS sequence"/>
</dbReference>
<dbReference type="RefSeq" id="WP_094265793.1">
    <property type="nucleotide sequence ID" value="NZ_NOWF01000013.1"/>
</dbReference>